<evidence type="ECO:0000313" key="1">
    <source>
        <dbReference type="EMBL" id="TKK65535.1"/>
    </source>
</evidence>
<sequence length="220" mass="26217">MFFCRADRFEDPFEGKYTAEAKKELTKEQMEKLTDDHDDEGDIEKAKQQMEKLAEEHMAKRTYVTINSWHWNNVENYAMWKIYAKGTYGLAIQTTYERLKHCFNKAKQPVFIGKVDYDDDCEAILFNNSLKPFLHKRKMYEYENEVRCCYVMPKDNTFNWQAQDTNDGVFIDVDLNTLIERIYISPYSPKWIYDIVAGINEKFNIHKEIVHSTVFDASEY</sequence>
<dbReference type="EMBL" id="SZQL01000020">
    <property type="protein sequence ID" value="TKK65535.1"/>
    <property type="molecule type" value="Genomic_DNA"/>
</dbReference>
<dbReference type="AlphaFoldDB" id="A0A4U3KSS9"/>
<evidence type="ECO:0008006" key="3">
    <source>
        <dbReference type="Google" id="ProtNLM"/>
    </source>
</evidence>
<keyword evidence="2" id="KW-1185">Reference proteome</keyword>
<dbReference type="RefSeq" id="WP_137263526.1">
    <property type="nucleotide sequence ID" value="NZ_SZQL01000020.1"/>
</dbReference>
<proteinExistence type="predicted"/>
<organism evidence="1 2">
    <name type="scientific">Ilyomonas limi</name>
    <dbReference type="NCBI Taxonomy" id="2575867"/>
    <lineage>
        <taxon>Bacteria</taxon>
        <taxon>Pseudomonadati</taxon>
        <taxon>Bacteroidota</taxon>
        <taxon>Chitinophagia</taxon>
        <taxon>Chitinophagales</taxon>
        <taxon>Chitinophagaceae</taxon>
        <taxon>Ilyomonas</taxon>
    </lineage>
</organism>
<dbReference type="OrthoDB" id="8548541at2"/>
<reference evidence="1 2" key="1">
    <citation type="submission" date="2019-05" db="EMBL/GenBank/DDBJ databases">
        <title>Panacibacter sp. strain 17mud1-8 Genome sequencing and assembly.</title>
        <authorList>
            <person name="Chhetri G."/>
        </authorList>
    </citation>
    <scope>NUCLEOTIDE SEQUENCE [LARGE SCALE GENOMIC DNA]</scope>
    <source>
        <strain evidence="1 2">17mud1-8</strain>
    </source>
</reference>
<protein>
    <recommendedName>
        <fullName evidence="3">DUF2971 domain-containing protein</fullName>
    </recommendedName>
</protein>
<evidence type="ECO:0000313" key="2">
    <source>
        <dbReference type="Proteomes" id="UP000305848"/>
    </source>
</evidence>
<dbReference type="Proteomes" id="UP000305848">
    <property type="component" value="Unassembled WGS sequence"/>
</dbReference>
<name>A0A4U3KSS9_9BACT</name>
<comment type="caution">
    <text evidence="1">The sequence shown here is derived from an EMBL/GenBank/DDBJ whole genome shotgun (WGS) entry which is preliminary data.</text>
</comment>
<accession>A0A4U3KSS9</accession>
<gene>
    <name evidence="1" type="ORF">FC093_19655</name>
</gene>